<keyword evidence="2" id="KW-1185">Reference proteome</keyword>
<sequence length="66" mass="7923">MFKDKYLHLKCLLDYTVPLSELINILEKLTHQQIQHSQYQQYHLCETTRQQCSILLKKVLTIVSDF</sequence>
<reference evidence="1" key="1">
    <citation type="submission" date="2021-06" db="EMBL/GenBank/DDBJ databases">
        <authorList>
            <person name="Kallberg Y."/>
            <person name="Tangrot J."/>
            <person name="Rosling A."/>
        </authorList>
    </citation>
    <scope>NUCLEOTIDE SEQUENCE</scope>
    <source>
        <strain evidence="1">28 12/20/2015</strain>
    </source>
</reference>
<gene>
    <name evidence="1" type="ORF">SPELUC_LOCUS1270</name>
</gene>
<proteinExistence type="predicted"/>
<protein>
    <submittedName>
        <fullName evidence="1">5620_t:CDS:1</fullName>
    </submittedName>
</protein>
<name>A0ACA9K9T8_9GLOM</name>
<organism evidence="1 2">
    <name type="scientific">Cetraspora pellucida</name>
    <dbReference type="NCBI Taxonomy" id="1433469"/>
    <lineage>
        <taxon>Eukaryota</taxon>
        <taxon>Fungi</taxon>
        <taxon>Fungi incertae sedis</taxon>
        <taxon>Mucoromycota</taxon>
        <taxon>Glomeromycotina</taxon>
        <taxon>Glomeromycetes</taxon>
        <taxon>Diversisporales</taxon>
        <taxon>Gigasporaceae</taxon>
        <taxon>Cetraspora</taxon>
    </lineage>
</organism>
<dbReference type="EMBL" id="CAJVPW010000650">
    <property type="protein sequence ID" value="CAG8461196.1"/>
    <property type="molecule type" value="Genomic_DNA"/>
</dbReference>
<evidence type="ECO:0000313" key="2">
    <source>
        <dbReference type="Proteomes" id="UP000789366"/>
    </source>
</evidence>
<feature type="non-terminal residue" evidence="1">
    <location>
        <position position="66"/>
    </location>
</feature>
<dbReference type="Proteomes" id="UP000789366">
    <property type="component" value="Unassembled WGS sequence"/>
</dbReference>
<evidence type="ECO:0000313" key="1">
    <source>
        <dbReference type="EMBL" id="CAG8461196.1"/>
    </source>
</evidence>
<comment type="caution">
    <text evidence="1">The sequence shown here is derived from an EMBL/GenBank/DDBJ whole genome shotgun (WGS) entry which is preliminary data.</text>
</comment>
<accession>A0ACA9K9T8</accession>